<feature type="coiled-coil region" evidence="1">
    <location>
        <begin position="50"/>
        <end position="77"/>
    </location>
</feature>
<keyword evidence="1" id="KW-0175">Coiled coil</keyword>
<feature type="non-terminal residue" evidence="2">
    <location>
        <position position="173"/>
    </location>
</feature>
<dbReference type="Proteomes" id="UP001168146">
    <property type="component" value="Unassembled WGS sequence"/>
</dbReference>
<evidence type="ECO:0000256" key="1">
    <source>
        <dbReference type="SAM" id="Coils"/>
    </source>
</evidence>
<dbReference type="EMBL" id="JASUXU010000620">
    <property type="protein sequence ID" value="KAK0299665.1"/>
    <property type="molecule type" value="Genomic_DNA"/>
</dbReference>
<gene>
    <name evidence="2" type="ORF">LTR82_018346</name>
</gene>
<sequence length="173" mass="19041">MAETFLTNSAEDGSGARQRSKIVDVCNLVVGLQQGQFQLVSQMETLVLAQKQLLLAQEQLEQRVATLVEELREQRQAACPGTGMAGPALRFDAGSRLTGTFELLEMLLRELPNETTLVFQRVNNQFKSVVAESCLLQHKLFFETGPLALSPVDLILNPVLTKKSPTATELDVN</sequence>
<organism evidence="2 3">
    <name type="scientific">Friedmanniomyces endolithicus</name>
    <dbReference type="NCBI Taxonomy" id="329885"/>
    <lineage>
        <taxon>Eukaryota</taxon>
        <taxon>Fungi</taxon>
        <taxon>Dikarya</taxon>
        <taxon>Ascomycota</taxon>
        <taxon>Pezizomycotina</taxon>
        <taxon>Dothideomycetes</taxon>
        <taxon>Dothideomycetidae</taxon>
        <taxon>Mycosphaerellales</taxon>
        <taxon>Teratosphaeriaceae</taxon>
        <taxon>Friedmanniomyces</taxon>
    </lineage>
</organism>
<protein>
    <submittedName>
        <fullName evidence="2">Uncharacterized protein</fullName>
    </submittedName>
</protein>
<dbReference type="AlphaFoldDB" id="A0AAN6F2I3"/>
<comment type="caution">
    <text evidence="2">The sequence shown here is derived from an EMBL/GenBank/DDBJ whole genome shotgun (WGS) entry which is preliminary data.</text>
</comment>
<evidence type="ECO:0000313" key="3">
    <source>
        <dbReference type="Proteomes" id="UP001168146"/>
    </source>
</evidence>
<accession>A0AAN6F2I3</accession>
<proteinExistence type="predicted"/>
<reference evidence="2" key="1">
    <citation type="submission" date="2021-12" db="EMBL/GenBank/DDBJ databases">
        <title>Black yeast isolated from Biological Soil Crust.</title>
        <authorList>
            <person name="Kurbessoian T."/>
        </authorList>
    </citation>
    <scope>NUCLEOTIDE SEQUENCE</scope>
    <source>
        <strain evidence="2">CCFEE 5208</strain>
    </source>
</reference>
<evidence type="ECO:0000313" key="2">
    <source>
        <dbReference type="EMBL" id="KAK0299665.1"/>
    </source>
</evidence>
<name>A0AAN6F2I3_9PEZI</name>